<organism evidence="1 2">
    <name type="scientific">Halosquirtibacter laminarini</name>
    <dbReference type="NCBI Taxonomy" id="3374600"/>
    <lineage>
        <taxon>Bacteria</taxon>
        <taxon>Pseudomonadati</taxon>
        <taxon>Bacteroidota</taxon>
        <taxon>Bacteroidia</taxon>
        <taxon>Marinilabiliales</taxon>
        <taxon>Prolixibacteraceae</taxon>
        <taxon>Halosquirtibacter</taxon>
    </lineage>
</organism>
<evidence type="ECO:0000313" key="2">
    <source>
        <dbReference type="Proteomes" id="UP000826212"/>
    </source>
</evidence>
<reference evidence="1" key="1">
    <citation type="submission" date="2021-08" db="EMBL/GenBank/DDBJ databases">
        <title>Novel anaerobic bacterium isolated from sea squirt in East Sea, Republic of Korea.</title>
        <authorList>
            <person name="Nguyen T.H."/>
            <person name="Li Z."/>
            <person name="Lee Y.-J."/>
            <person name="Ko J."/>
            <person name="Kim S.-G."/>
        </authorList>
    </citation>
    <scope>NUCLEOTIDE SEQUENCE</scope>
    <source>
        <strain evidence="1">KCTC 25031</strain>
    </source>
</reference>
<sequence>MGKISKGILGGFSGTVGSVVGSTWKGIDVIRSKPKMRKKSSTKSQVAQRKKFGAAVKFFSSIHDMVKIGFQEVAIHQTAHNVAIKENFKHFSYDAQKDEIKIDYSKLIIANGSRPPVRNFSVTKSSDNSLSFDWKYDSFERGTHDPMLNLLFISENGEILPRYDFDLLVAENTTINSDELGISGTVHVYCFYHHINVEGKLQVSDSVHALVNL</sequence>
<accession>A0AC61NP48</accession>
<protein>
    <submittedName>
        <fullName evidence="1">Uncharacterized protein</fullName>
    </submittedName>
</protein>
<evidence type="ECO:0000313" key="1">
    <source>
        <dbReference type="EMBL" id="QZE15527.1"/>
    </source>
</evidence>
<name>A0AC61NP48_9BACT</name>
<keyword evidence="2" id="KW-1185">Reference proteome</keyword>
<proteinExistence type="predicted"/>
<gene>
    <name evidence="1" type="ORF">K4L44_06760</name>
</gene>
<dbReference type="Proteomes" id="UP000826212">
    <property type="component" value="Chromosome"/>
</dbReference>
<dbReference type="EMBL" id="CP081303">
    <property type="protein sequence ID" value="QZE15527.1"/>
    <property type="molecule type" value="Genomic_DNA"/>
</dbReference>